<reference evidence="2 3" key="1">
    <citation type="submission" date="2018-12" db="EMBL/GenBank/DDBJ databases">
        <title>bacterium Hansschlegelia zhihuaiae S113.</title>
        <authorList>
            <person name="He J."/>
        </authorList>
    </citation>
    <scope>NUCLEOTIDE SEQUENCE [LARGE SCALE GENOMIC DNA]</scope>
    <source>
        <strain evidence="2 3">S 113</strain>
    </source>
</reference>
<gene>
    <name evidence="2" type="ORF">EK403_17470</name>
</gene>
<accession>A0A4Q0M9Q0</accession>
<evidence type="ECO:0000256" key="1">
    <source>
        <dbReference type="SAM" id="Phobius"/>
    </source>
</evidence>
<comment type="caution">
    <text evidence="2">The sequence shown here is derived from an EMBL/GenBank/DDBJ whole genome shotgun (WGS) entry which is preliminary data.</text>
</comment>
<feature type="non-terminal residue" evidence="2">
    <location>
        <position position="1"/>
    </location>
</feature>
<evidence type="ECO:0000313" key="2">
    <source>
        <dbReference type="EMBL" id="RXF69927.1"/>
    </source>
</evidence>
<keyword evidence="3" id="KW-1185">Reference proteome</keyword>
<keyword evidence="1" id="KW-0812">Transmembrane</keyword>
<dbReference type="EMBL" id="RYFI01000019">
    <property type="protein sequence ID" value="RXF69927.1"/>
    <property type="molecule type" value="Genomic_DNA"/>
</dbReference>
<dbReference type="Proteomes" id="UP000289708">
    <property type="component" value="Unassembled WGS sequence"/>
</dbReference>
<dbReference type="AlphaFoldDB" id="A0A4Q0M9Q0"/>
<proteinExistence type="predicted"/>
<sequence>LGDRAEDAFRQALLGSGGSLSVFWANGLVTTLVVLSAILLFWGPISDALAWARGRGKDREPARTVEVIE</sequence>
<evidence type="ECO:0000313" key="3">
    <source>
        <dbReference type="Proteomes" id="UP000289708"/>
    </source>
</evidence>
<feature type="transmembrane region" description="Helical" evidence="1">
    <location>
        <begin position="23"/>
        <end position="45"/>
    </location>
</feature>
<protein>
    <submittedName>
        <fullName evidence="2">Tripartite tricarboxylate transporter permease</fullName>
    </submittedName>
</protein>
<keyword evidence="1" id="KW-0472">Membrane</keyword>
<keyword evidence="1" id="KW-1133">Transmembrane helix</keyword>
<organism evidence="2 3">
    <name type="scientific">Hansschlegelia zhihuaiae</name>
    <dbReference type="NCBI Taxonomy" id="405005"/>
    <lineage>
        <taxon>Bacteria</taxon>
        <taxon>Pseudomonadati</taxon>
        <taxon>Pseudomonadota</taxon>
        <taxon>Alphaproteobacteria</taxon>
        <taxon>Hyphomicrobiales</taxon>
        <taxon>Methylopilaceae</taxon>
        <taxon>Hansschlegelia</taxon>
    </lineage>
</organism>
<name>A0A4Q0M9Q0_9HYPH</name>